<sequence length="719" mass="77242">MDASDITLDTPVDIAASLRAAALLSLKNKRRKLSTPEPGAKLPGDISQEAGIPLSSQGEEAHTEREEGEISDDEQEESHPVAVPAIVTPSKSDQPTSPTSPTKDRTNMSLSEEQPTTSNPATLVQPSPPPPPVTPPKGIPSTTTAAQHPFSTAAARAKLNMSSEEIHEAKVLMLDVLGWGVPPQYLLDLGLSPLCIAVCFMELRLRLPDSIAGLIEDVLSTPGSCALIGHHQPPPPGSPSPSEPKSPVPLVEALPVHSVTPARHPPVTPPAADRSPRHSPYASPSPIGHQRPPVDLHEIETLRKQELLARRAAIQSRSRKQAAAVASRPPAPSEEELEMLIADAIRTNGNSEVYDTPVDDRDAMDVDLAFLQSPDAMEVDELVVEEKHPPEDHSVPHNGTSKTPSIAPVPPSDAPAVDTFLESQSGGSPSYHASSIVPTRNLALDHKSFGKRGTKRPVAADFVDSDDSPSRPASTGPVAGRPPLPLPFPLIKRHRSFVPEMPKRIIIDVSEDEDYGDLEETMGGISAAEPDARSGFDTSGGATPDKKAELERKELEIRRMMERINEIERKKKKLNGAIVASALDSGASTPQATLSSEALRSTPPIIPSAIVGVKQEPLPSTLQSVITDTEVDTPIATSRSTLPIEGSVATGPEFTIERPERHDSENVEDAEDLEQCGGVFFPVYRPTAYILTPRACHDFWKLLRAFICTCLFSYTEGCW</sequence>
<feature type="compositionally biased region" description="Polar residues" evidence="2">
    <location>
        <begin position="421"/>
        <end position="434"/>
    </location>
</feature>
<feature type="compositionally biased region" description="Pro residues" evidence="2">
    <location>
        <begin position="126"/>
        <end position="138"/>
    </location>
</feature>
<feature type="region of interest" description="Disordered" evidence="2">
    <location>
        <begin position="527"/>
        <end position="547"/>
    </location>
</feature>
<evidence type="ECO:0000256" key="2">
    <source>
        <dbReference type="SAM" id="MobiDB-lite"/>
    </source>
</evidence>
<feature type="coiled-coil region" evidence="1">
    <location>
        <begin position="550"/>
        <end position="577"/>
    </location>
</feature>
<organism evidence="3 4">
    <name type="scientific">Botryobasidium botryosum (strain FD-172 SS1)</name>
    <dbReference type="NCBI Taxonomy" id="930990"/>
    <lineage>
        <taxon>Eukaryota</taxon>
        <taxon>Fungi</taxon>
        <taxon>Dikarya</taxon>
        <taxon>Basidiomycota</taxon>
        <taxon>Agaricomycotina</taxon>
        <taxon>Agaricomycetes</taxon>
        <taxon>Cantharellales</taxon>
        <taxon>Botryobasidiaceae</taxon>
        <taxon>Botryobasidium</taxon>
    </lineage>
</organism>
<evidence type="ECO:0000313" key="4">
    <source>
        <dbReference type="Proteomes" id="UP000027195"/>
    </source>
</evidence>
<protein>
    <submittedName>
        <fullName evidence="3">Uncharacterized protein</fullName>
    </submittedName>
</protein>
<feature type="region of interest" description="Disordered" evidence="2">
    <location>
        <begin position="25"/>
        <end position="145"/>
    </location>
</feature>
<evidence type="ECO:0000256" key="1">
    <source>
        <dbReference type="SAM" id="Coils"/>
    </source>
</evidence>
<feature type="region of interest" description="Disordered" evidence="2">
    <location>
        <begin position="226"/>
        <end position="294"/>
    </location>
</feature>
<dbReference type="AlphaFoldDB" id="A0A067MYW1"/>
<dbReference type="OrthoDB" id="3270652at2759"/>
<feature type="compositionally biased region" description="Polar residues" evidence="2">
    <location>
        <begin position="89"/>
        <end position="125"/>
    </location>
</feature>
<accession>A0A067MYW1</accession>
<dbReference type="EMBL" id="KL198017">
    <property type="protein sequence ID" value="KDQ20928.1"/>
    <property type="molecule type" value="Genomic_DNA"/>
</dbReference>
<keyword evidence="4" id="KW-1185">Reference proteome</keyword>
<evidence type="ECO:0000313" key="3">
    <source>
        <dbReference type="EMBL" id="KDQ20928.1"/>
    </source>
</evidence>
<keyword evidence="1" id="KW-0175">Coiled coil</keyword>
<dbReference type="HOGENOM" id="CLU_012464_0_0_1"/>
<feature type="compositionally biased region" description="Acidic residues" evidence="2">
    <location>
        <begin position="66"/>
        <end position="76"/>
    </location>
</feature>
<feature type="region of interest" description="Disordered" evidence="2">
    <location>
        <begin position="387"/>
        <end position="434"/>
    </location>
</feature>
<dbReference type="Proteomes" id="UP000027195">
    <property type="component" value="Unassembled WGS sequence"/>
</dbReference>
<name>A0A067MYW1_BOTB1</name>
<feature type="region of interest" description="Disordered" evidence="2">
    <location>
        <begin position="447"/>
        <end position="485"/>
    </location>
</feature>
<proteinExistence type="predicted"/>
<dbReference type="InParanoid" id="A0A067MYW1"/>
<feature type="compositionally biased region" description="Pro residues" evidence="2">
    <location>
        <begin position="232"/>
        <end position="247"/>
    </location>
</feature>
<gene>
    <name evidence="3" type="ORF">BOTBODRAFT_26939</name>
</gene>
<reference evidence="4" key="1">
    <citation type="journal article" date="2014" name="Proc. Natl. Acad. Sci. U.S.A.">
        <title>Extensive sampling of basidiomycete genomes demonstrates inadequacy of the white-rot/brown-rot paradigm for wood decay fungi.</title>
        <authorList>
            <person name="Riley R."/>
            <person name="Salamov A.A."/>
            <person name="Brown D.W."/>
            <person name="Nagy L.G."/>
            <person name="Floudas D."/>
            <person name="Held B.W."/>
            <person name="Levasseur A."/>
            <person name="Lombard V."/>
            <person name="Morin E."/>
            <person name="Otillar R."/>
            <person name="Lindquist E.A."/>
            <person name="Sun H."/>
            <person name="LaButti K.M."/>
            <person name="Schmutz J."/>
            <person name="Jabbour D."/>
            <person name="Luo H."/>
            <person name="Baker S.E."/>
            <person name="Pisabarro A.G."/>
            <person name="Walton J.D."/>
            <person name="Blanchette R.A."/>
            <person name="Henrissat B."/>
            <person name="Martin F."/>
            <person name="Cullen D."/>
            <person name="Hibbett D.S."/>
            <person name="Grigoriev I.V."/>
        </authorList>
    </citation>
    <scope>NUCLEOTIDE SEQUENCE [LARGE SCALE GENOMIC DNA]</scope>
    <source>
        <strain evidence="4">FD-172 SS1</strain>
    </source>
</reference>